<keyword evidence="11" id="KW-0456">Lyase</keyword>
<dbReference type="SUPFAM" id="SSF46946">
    <property type="entry name" value="S13-like H2TH domain"/>
    <property type="match status" value="1"/>
</dbReference>
<feature type="compositionally biased region" description="Basic and acidic residues" evidence="16">
    <location>
        <begin position="109"/>
        <end position="128"/>
    </location>
</feature>
<evidence type="ECO:0000256" key="1">
    <source>
        <dbReference type="ARBA" id="ARBA00001947"/>
    </source>
</evidence>
<evidence type="ECO:0000256" key="11">
    <source>
        <dbReference type="ARBA" id="ARBA00023239"/>
    </source>
</evidence>
<dbReference type="PANTHER" id="PTHR42697">
    <property type="entry name" value="ENDONUCLEASE 8"/>
    <property type="match status" value="1"/>
</dbReference>
<dbReference type="Gene3D" id="3.20.190.10">
    <property type="entry name" value="MutM-like, N-terminal"/>
    <property type="match status" value="1"/>
</dbReference>
<dbReference type="RefSeq" id="WP_192282151.1">
    <property type="nucleotide sequence ID" value="NZ_JACZDF010000010.1"/>
</dbReference>
<dbReference type="InterPro" id="IPR010663">
    <property type="entry name" value="Znf_FPG/IleRS"/>
</dbReference>
<dbReference type="SMART" id="SM00898">
    <property type="entry name" value="Fapy_DNA_glyco"/>
    <property type="match status" value="1"/>
</dbReference>
<dbReference type="PROSITE" id="PS51068">
    <property type="entry name" value="FPG_CAT"/>
    <property type="match status" value="1"/>
</dbReference>
<evidence type="ECO:0000256" key="8">
    <source>
        <dbReference type="ARBA" id="ARBA00022833"/>
    </source>
</evidence>
<organism evidence="19 20">
    <name type="scientific">Flavimobilis rhizosphaerae</name>
    <dbReference type="NCBI Taxonomy" id="2775421"/>
    <lineage>
        <taxon>Bacteria</taxon>
        <taxon>Bacillati</taxon>
        <taxon>Actinomycetota</taxon>
        <taxon>Actinomycetes</taxon>
        <taxon>Micrococcales</taxon>
        <taxon>Jonesiaceae</taxon>
        <taxon>Flavimobilis</taxon>
    </lineage>
</organism>
<dbReference type="InterPro" id="IPR015887">
    <property type="entry name" value="DNA_glyclase_Znf_dom_DNA_BS"/>
</dbReference>
<comment type="catalytic activity">
    <reaction evidence="14">
        <text>2'-deoxyribonucleotide-(2'-deoxyribose 5'-phosphate)-2'-deoxyribonucleotide-DNA = a 3'-end 2'-deoxyribonucleotide-(2,3-dehydro-2,3-deoxyribose 5'-phosphate)-DNA + a 5'-end 5'-phospho-2'-deoxyribonucleoside-DNA + H(+)</text>
        <dbReference type="Rhea" id="RHEA:66592"/>
        <dbReference type="Rhea" id="RHEA-COMP:13180"/>
        <dbReference type="Rhea" id="RHEA-COMP:16897"/>
        <dbReference type="Rhea" id="RHEA-COMP:17067"/>
        <dbReference type="ChEBI" id="CHEBI:15378"/>
        <dbReference type="ChEBI" id="CHEBI:136412"/>
        <dbReference type="ChEBI" id="CHEBI:157695"/>
        <dbReference type="ChEBI" id="CHEBI:167181"/>
        <dbReference type="EC" id="4.2.99.18"/>
    </reaction>
</comment>
<dbReference type="InterPro" id="IPR035937">
    <property type="entry name" value="FPG_N"/>
</dbReference>
<keyword evidence="12" id="KW-0511">Multifunctional enzyme</keyword>
<protein>
    <recommendedName>
        <fullName evidence="3">DNA-(apurinic or apyrimidinic site) lyase</fullName>
        <ecNumber evidence="3">4.2.99.18</ecNumber>
    </recommendedName>
</protein>
<evidence type="ECO:0000256" key="3">
    <source>
        <dbReference type="ARBA" id="ARBA00012720"/>
    </source>
</evidence>
<feature type="domain" description="FPG-type" evidence="17">
    <location>
        <begin position="316"/>
        <end position="350"/>
    </location>
</feature>
<dbReference type="CDD" id="cd08970">
    <property type="entry name" value="AcNei1_N"/>
    <property type="match status" value="1"/>
</dbReference>
<dbReference type="PROSITE" id="PS51066">
    <property type="entry name" value="ZF_FPG_2"/>
    <property type="match status" value="1"/>
</dbReference>
<keyword evidence="5" id="KW-0227">DNA damage</keyword>
<dbReference type="EMBL" id="JACZDF010000010">
    <property type="protein sequence ID" value="MBD9700459.1"/>
    <property type="molecule type" value="Genomic_DNA"/>
</dbReference>
<keyword evidence="6 15" id="KW-0863">Zinc-finger</keyword>
<feature type="region of interest" description="Disordered" evidence="16">
    <location>
        <begin position="284"/>
        <end position="307"/>
    </location>
</feature>
<evidence type="ECO:0000256" key="10">
    <source>
        <dbReference type="ARBA" id="ARBA00023204"/>
    </source>
</evidence>
<dbReference type="SUPFAM" id="SSF81624">
    <property type="entry name" value="N-terminal domain of MutM-like DNA repair proteins"/>
    <property type="match status" value="1"/>
</dbReference>
<evidence type="ECO:0000259" key="17">
    <source>
        <dbReference type="PROSITE" id="PS51066"/>
    </source>
</evidence>
<evidence type="ECO:0000256" key="16">
    <source>
        <dbReference type="SAM" id="MobiDB-lite"/>
    </source>
</evidence>
<proteinExistence type="inferred from homology"/>
<keyword evidence="8" id="KW-0862">Zinc</keyword>
<gene>
    <name evidence="19" type="ORF">IGS67_13360</name>
</gene>
<dbReference type="SUPFAM" id="SSF57716">
    <property type="entry name" value="Glucocorticoid receptor-like (DNA-binding domain)"/>
    <property type="match status" value="1"/>
</dbReference>
<keyword evidence="20" id="KW-1185">Reference proteome</keyword>
<comment type="cofactor">
    <cofactor evidence="1">
        <name>Zn(2+)</name>
        <dbReference type="ChEBI" id="CHEBI:29105"/>
    </cofactor>
</comment>
<dbReference type="Gene3D" id="1.10.8.50">
    <property type="match status" value="1"/>
</dbReference>
<sequence length="350" mass="38047">MPEGHTVHRLARTFDALFHGEQLRLSSPQGRFEAGAALLDGGTLVRAEAWGKHLFLGFGPAAATSGTTTPDADLAWLRVHLGLYGSWTFAGDGSTTVAHAIGAPRRRIGEQEHTLPDREIAPHGRDSARGALSRQGSAISRDDESAWDVPEPRGQVRARILGEHAVADLTGPTACEVITDAERQAVLARLGPDPIRTDADPERFVARVRRSRTAVGLQLMAQDKVAGVGNIYRAEVLFRAGLDPSTPGTAVPAETLREIWDDLVVLMRDGVATGRIVTTRPEHRGLGHEKGRMDPRRVRQNTDGDEGAVPREESFYVYHRDGLACRVCGATILVRDAAGRNLFWCPTCQR</sequence>
<comment type="similarity">
    <text evidence="2">Belongs to the FPG family.</text>
</comment>
<keyword evidence="9" id="KW-0238">DNA-binding</keyword>
<evidence type="ECO:0000256" key="4">
    <source>
        <dbReference type="ARBA" id="ARBA00022723"/>
    </source>
</evidence>
<evidence type="ECO:0000256" key="14">
    <source>
        <dbReference type="ARBA" id="ARBA00044632"/>
    </source>
</evidence>
<dbReference type="Pfam" id="PF06827">
    <property type="entry name" value="zf-FPG_IleRS"/>
    <property type="match status" value="1"/>
</dbReference>
<dbReference type="EC" id="4.2.99.18" evidence="3"/>
<name>A0ABR9DTJ0_9MICO</name>
<comment type="caution">
    <text evidence="19">The sequence shown here is derived from an EMBL/GenBank/DDBJ whole genome shotgun (WGS) entry which is preliminary data.</text>
</comment>
<keyword evidence="13" id="KW-0326">Glycosidase</keyword>
<keyword evidence="7" id="KW-0378">Hydrolase</keyword>
<dbReference type="PANTHER" id="PTHR42697:SF3">
    <property type="entry name" value="ENDONUCLEASE 8 1"/>
    <property type="match status" value="1"/>
</dbReference>
<dbReference type="Pfam" id="PF06831">
    <property type="entry name" value="H2TH"/>
    <property type="match status" value="1"/>
</dbReference>
<dbReference type="Proteomes" id="UP000642107">
    <property type="component" value="Unassembled WGS sequence"/>
</dbReference>
<accession>A0ABR9DTJ0</accession>
<evidence type="ECO:0000256" key="13">
    <source>
        <dbReference type="ARBA" id="ARBA00023295"/>
    </source>
</evidence>
<keyword evidence="4" id="KW-0479">Metal-binding</keyword>
<evidence type="ECO:0000256" key="7">
    <source>
        <dbReference type="ARBA" id="ARBA00022801"/>
    </source>
</evidence>
<evidence type="ECO:0000256" key="5">
    <source>
        <dbReference type="ARBA" id="ARBA00022763"/>
    </source>
</evidence>
<feature type="domain" description="Formamidopyrimidine-DNA glycosylase catalytic" evidence="18">
    <location>
        <begin position="2"/>
        <end position="109"/>
    </location>
</feature>
<evidence type="ECO:0000256" key="6">
    <source>
        <dbReference type="ARBA" id="ARBA00022771"/>
    </source>
</evidence>
<dbReference type="SMART" id="SM01232">
    <property type="entry name" value="H2TH"/>
    <property type="match status" value="1"/>
</dbReference>
<dbReference type="InterPro" id="IPR015886">
    <property type="entry name" value="H2TH_FPG"/>
</dbReference>
<evidence type="ECO:0000256" key="12">
    <source>
        <dbReference type="ARBA" id="ARBA00023268"/>
    </source>
</evidence>
<evidence type="ECO:0000256" key="2">
    <source>
        <dbReference type="ARBA" id="ARBA00009409"/>
    </source>
</evidence>
<evidence type="ECO:0000256" key="15">
    <source>
        <dbReference type="PROSITE-ProRule" id="PRU00391"/>
    </source>
</evidence>
<dbReference type="InterPro" id="IPR010979">
    <property type="entry name" value="Ribosomal_uS13-like_H2TH"/>
</dbReference>
<reference evidence="19 20" key="1">
    <citation type="submission" date="2020-09" db="EMBL/GenBank/DDBJ databases">
        <title>Flavimobilis rhizosphaerae sp. nov., isolated from rhizosphere soil of Spartina alterniflora.</title>
        <authorList>
            <person name="Hanqin C."/>
        </authorList>
    </citation>
    <scope>NUCLEOTIDE SEQUENCE [LARGE SCALE GENOMIC DNA]</scope>
    <source>
        <strain evidence="19 20">GY 10621</strain>
    </source>
</reference>
<evidence type="ECO:0000313" key="19">
    <source>
        <dbReference type="EMBL" id="MBD9700459.1"/>
    </source>
</evidence>
<dbReference type="InterPro" id="IPR000214">
    <property type="entry name" value="Znf_DNA_glyclase/AP_lyase"/>
</dbReference>
<keyword evidence="10" id="KW-0234">DNA repair</keyword>
<evidence type="ECO:0000259" key="18">
    <source>
        <dbReference type="PROSITE" id="PS51068"/>
    </source>
</evidence>
<feature type="region of interest" description="Disordered" evidence="16">
    <location>
        <begin position="109"/>
        <end position="149"/>
    </location>
</feature>
<dbReference type="InterPro" id="IPR012319">
    <property type="entry name" value="FPG_cat"/>
</dbReference>
<dbReference type="PROSITE" id="PS01242">
    <property type="entry name" value="ZF_FPG_1"/>
    <property type="match status" value="1"/>
</dbReference>
<evidence type="ECO:0000256" key="9">
    <source>
        <dbReference type="ARBA" id="ARBA00023125"/>
    </source>
</evidence>
<evidence type="ECO:0000313" key="20">
    <source>
        <dbReference type="Proteomes" id="UP000642107"/>
    </source>
</evidence>